<dbReference type="InParanoid" id="B9T9A0"/>
<dbReference type="Gene3D" id="3.40.710.10">
    <property type="entry name" value="DD-peptidase/beta-lactamase superfamily"/>
    <property type="match status" value="1"/>
</dbReference>
<feature type="compositionally biased region" description="Basic residues" evidence="2">
    <location>
        <begin position="61"/>
        <end position="70"/>
    </location>
</feature>
<dbReference type="InterPro" id="IPR001466">
    <property type="entry name" value="Beta-lactam-related"/>
</dbReference>
<evidence type="ECO:0000256" key="1">
    <source>
        <dbReference type="ARBA" id="ARBA00022801"/>
    </source>
</evidence>
<evidence type="ECO:0000259" key="3">
    <source>
        <dbReference type="Pfam" id="PF00144"/>
    </source>
</evidence>
<dbReference type="SUPFAM" id="SSF56601">
    <property type="entry name" value="beta-lactamase/transpeptidase-like"/>
    <property type="match status" value="1"/>
</dbReference>
<dbReference type="PANTHER" id="PTHR43283">
    <property type="entry name" value="BETA-LACTAMASE-RELATED"/>
    <property type="match status" value="1"/>
</dbReference>
<dbReference type="Proteomes" id="UP000008311">
    <property type="component" value="Unassembled WGS sequence"/>
</dbReference>
<feature type="region of interest" description="Disordered" evidence="2">
    <location>
        <begin position="86"/>
        <end position="151"/>
    </location>
</feature>
<feature type="compositionally biased region" description="Basic and acidic residues" evidence="2">
    <location>
        <begin position="122"/>
        <end position="151"/>
    </location>
</feature>
<feature type="non-terminal residue" evidence="4">
    <location>
        <position position="710"/>
    </location>
</feature>
<feature type="region of interest" description="Disordered" evidence="2">
    <location>
        <begin position="61"/>
        <end position="80"/>
    </location>
</feature>
<evidence type="ECO:0000256" key="2">
    <source>
        <dbReference type="SAM" id="MobiDB-lite"/>
    </source>
</evidence>
<dbReference type="GO" id="GO:0016787">
    <property type="term" value="F:hydrolase activity"/>
    <property type="evidence" value="ECO:0000318"/>
    <property type="project" value="GO_Central"/>
</dbReference>
<dbReference type="InterPro" id="IPR012338">
    <property type="entry name" value="Beta-lactam/transpept-like"/>
</dbReference>
<evidence type="ECO:0000313" key="5">
    <source>
        <dbReference type="Proteomes" id="UP000008311"/>
    </source>
</evidence>
<keyword evidence="1" id="KW-0378">Hydrolase</keyword>
<name>B9T9A0_RICCO</name>
<dbReference type="AlphaFoldDB" id="B9T9A0"/>
<dbReference type="Pfam" id="PF00144">
    <property type="entry name" value="Beta-lactamase"/>
    <property type="match status" value="1"/>
</dbReference>
<dbReference type="EMBL" id="EQ975326">
    <property type="protein sequence ID" value="EEF27564.1"/>
    <property type="molecule type" value="Genomic_DNA"/>
</dbReference>
<protein>
    <recommendedName>
        <fullName evidence="3">Beta-lactamase-related domain-containing protein</fullName>
    </recommendedName>
</protein>
<gene>
    <name evidence="4" type="ORF">RCOM_0151240</name>
</gene>
<evidence type="ECO:0000313" key="4">
    <source>
        <dbReference type="EMBL" id="EEF27564.1"/>
    </source>
</evidence>
<organism evidence="4 5">
    <name type="scientific">Ricinus communis</name>
    <name type="common">Castor bean</name>
    <dbReference type="NCBI Taxonomy" id="3988"/>
    <lineage>
        <taxon>Eukaryota</taxon>
        <taxon>Viridiplantae</taxon>
        <taxon>Streptophyta</taxon>
        <taxon>Embryophyta</taxon>
        <taxon>Tracheophyta</taxon>
        <taxon>Spermatophyta</taxon>
        <taxon>Magnoliopsida</taxon>
        <taxon>eudicotyledons</taxon>
        <taxon>Gunneridae</taxon>
        <taxon>Pentapetalae</taxon>
        <taxon>rosids</taxon>
        <taxon>fabids</taxon>
        <taxon>Malpighiales</taxon>
        <taxon>Euphorbiaceae</taxon>
        <taxon>Acalyphoideae</taxon>
        <taxon>Acalypheae</taxon>
        <taxon>Ricinus</taxon>
    </lineage>
</organism>
<reference evidence="5" key="1">
    <citation type="journal article" date="2010" name="Nat. Biotechnol.">
        <title>Draft genome sequence of the oilseed species Ricinus communis.</title>
        <authorList>
            <person name="Chan A.P."/>
            <person name="Crabtree J."/>
            <person name="Zhao Q."/>
            <person name="Lorenzi H."/>
            <person name="Orvis J."/>
            <person name="Puiu D."/>
            <person name="Melake-Berhan A."/>
            <person name="Jones K.M."/>
            <person name="Redman J."/>
            <person name="Chen G."/>
            <person name="Cahoon E.B."/>
            <person name="Gedil M."/>
            <person name="Stanke M."/>
            <person name="Haas B.J."/>
            <person name="Wortman J.R."/>
            <person name="Fraser-Liggett C.M."/>
            <person name="Ravel J."/>
            <person name="Rabinowicz P.D."/>
        </authorList>
    </citation>
    <scope>NUCLEOTIDE SEQUENCE [LARGE SCALE GENOMIC DNA]</scope>
    <source>
        <strain evidence="5">cv. Hale</strain>
    </source>
</reference>
<feature type="compositionally biased region" description="Basic and acidic residues" evidence="2">
    <location>
        <begin position="673"/>
        <end position="710"/>
    </location>
</feature>
<accession>B9T9A0</accession>
<dbReference type="InterPro" id="IPR050789">
    <property type="entry name" value="Diverse_Enzym_Activities"/>
</dbReference>
<feature type="domain" description="Beta-lactamase-related" evidence="3">
    <location>
        <begin position="289"/>
        <end position="554"/>
    </location>
</feature>
<keyword evidence="5" id="KW-1185">Reference proteome</keyword>
<feature type="region of interest" description="Disordered" evidence="2">
    <location>
        <begin position="1"/>
        <end position="51"/>
    </location>
</feature>
<feature type="region of interest" description="Disordered" evidence="2">
    <location>
        <begin position="669"/>
        <end position="710"/>
    </location>
</feature>
<sequence>MPVAHAGDAVQGQRQPARPVRRLERRAQCGAGLARAGHPDAHAPGLPGGRCRPDRARAHRGRTCRHHHQGQKYGGIPWRVGIRDPRGGRDGTAGRPVRAAAGGKDPPPHRACGPHVGSRRIPRPERRARRGGDRTGCRGRGVREAGLDRTGSHGREALLQLQPDPDAVLAMAGQAVKRRLLFALAVCMPVLAHAATLPKPKAEPSYFPPAGAWAHKSPGELGIDAGKLREVVAYAQAHETERARDFSDQRQTFGEPLGSLPSKRAPTNGVVIYKGYVVAEFGDTHFVDPTYSVAKSMLSTVAGVALRDGKIANLDEPVGATVKDGGYASPHNAAVTWKHHLQQESEWEGSMWGKNADFVGHDAFGAGERKPRTFQEPGTFYEYNDVRINRFALSLLRVFGRPVPDVFQDEVMDPIGASHQWKWVPYTNSYVDMNGKLVASVSGGTRWGGGMWIDSWDMARFGYLWLRQGNWNGRQIVPKDYVKAALTPSAHGPDYGYLWWLNTNGKNLPGLPPTAFAALGAGSNDIVVSPEHDLVIVWRWHAGNPAEFARRQQLDAAARQQARDVRAGLGTPLLEAVLAFRFEIDVVLRFLPAEQRRAHRGDDGHEQVARVGEELRRVRAGRGRLHRRALVGGGGELVRQRIGLGMGARQLVDRVQGRRDGQLRVVGQQMGGEVRRQRVQDVAGDRAGRNREAGPGQDRRGHEQGLPRGL</sequence>
<dbReference type="PANTHER" id="PTHR43283:SF11">
    <property type="entry name" value="BETA-LACTAMASE-RELATED DOMAIN-CONTAINING PROTEIN"/>
    <property type="match status" value="1"/>
</dbReference>
<proteinExistence type="predicted"/>